<evidence type="ECO:0000313" key="2">
    <source>
        <dbReference type="Proteomes" id="UP000692954"/>
    </source>
</evidence>
<gene>
    <name evidence="1" type="ORF">PSON_ATCC_30995.1.T0750278</name>
</gene>
<comment type="caution">
    <text evidence="1">The sequence shown here is derived from an EMBL/GenBank/DDBJ whole genome shotgun (WGS) entry which is preliminary data.</text>
</comment>
<dbReference type="EMBL" id="CAJJDN010000075">
    <property type="protein sequence ID" value="CAD8101446.1"/>
    <property type="molecule type" value="Genomic_DNA"/>
</dbReference>
<dbReference type="Proteomes" id="UP000692954">
    <property type="component" value="Unassembled WGS sequence"/>
</dbReference>
<protein>
    <submittedName>
        <fullName evidence="1">Uncharacterized protein</fullName>
    </submittedName>
</protein>
<keyword evidence="2" id="KW-1185">Reference proteome</keyword>
<dbReference type="AlphaFoldDB" id="A0A8S1PE72"/>
<reference evidence="1" key="1">
    <citation type="submission" date="2021-01" db="EMBL/GenBank/DDBJ databases">
        <authorList>
            <consortium name="Genoscope - CEA"/>
            <person name="William W."/>
        </authorList>
    </citation>
    <scope>NUCLEOTIDE SEQUENCE</scope>
</reference>
<sequence length="82" mass="9930">MIVNFWVKIQERISKKNGFRSCLSVINYMKNEINYPSNQKRQRRNKKGEMPKYILQKKQPHIQKLQVPQNDRVIGQRKQSIM</sequence>
<name>A0A8S1PE72_9CILI</name>
<proteinExistence type="predicted"/>
<evidence type="ECO:0000313" key="1">
    <source>
        <dbReference type="EMBL" id="CAD8101446.1"/>
    </source>
</evidence>
<accession>A0A8S1PE72</accession>
<organism evidence="1 2">
    <name type="scientific">Paramecium sonneborni</name>
    <dbReference type="NCBI Taxonomy" id="65129"/>
    <lineage>
        <taxon>Eukaryota</taxon>
        <taxon>Sar</taxon>
        <taxon>Alveolata</taxon>
        <taxon>Ciliophora</taxon>
        <taxon>Intramacronucleata</taxon>
        <taxon>Oligohymenophorea</taxon>
        <taxon>Peniculida</taxon>
        <taxon>Parameciidae</taxon>
        <taxon>Paramecium</taxon>
    </lineage>
</organism>